<keyword evidence="2" id="KW-0863">Zinc-finger</keyword>
<feature type="compositionally biased region" description="Low complexity" evidence="4">
    <location>
        <begin position="281"/>
        <end position="295"/>
    </location>
</feature>
<accession>A0A6A6BMM7</accession>
<feature type="region of interest" description="Disordered" evidence="4">
    <location>
        <begin position="249"/>
        <end position="295"/>
    </location>
</feature>
<evidence type="ECO:0000256" key="4">
    <source>
        <dbReference type="SAM" id="MobiDB-lite"/>
    </source>
</evidence>
<evidence type="ECO:0000256" key="1">
    <source>
        <dbReference type="ARBA" id="ARBA00022723"/>
    </source>
</evidence>
<evidence type="ECO:0000256" key="2">
    <source>
        <dbReference type="ARBA" id="ARBA00022771"/>
    </source>
</evidence>
<feature type="domain" description="HIT-type" evidence="5">
    <location>
        <begin position="330"/>
        <end position="358"/>
    </location>
</feature>
<feature type="region of interest" description="Disordered" evidence="4">
    <location>
        <begin position="98"/>
        <end position="125"/>
    </location>
</feature>
<feature type="region of interest" description="Disordered" evidence="4">
    <location>
        <begin position="199"/>
        <end position="230"/>
    </location>
</feature>
<dbReference type="OrthoDB" id="74807at2759"/>
<organism evidence="6 7">
    <name type="scientific">Aplosporella prunicola CBS 121167</name>
    <dbReference type="NCBI Taxonomy" id="1176127"/>
    <lineage>
        <taxon>Eukaryota</taxon>
        <taxon>Fungi</taxon>
        <taxon>Dikarya</taxon>
        <taxon>Ascomycota</taxon>
        <taxon>Pezizomycotina</taxon>
        <taxon>Dothideomycetes</taxon>
        <taxon>Dothideomycetes incertae sedis</taxon>
        <taxon>Botryosphaeriales</taxon>
        <taxon>Aplosporellaceae</taxon>
        <taxon>Aplosporella</taxon>
    </lineage>
</organism>
<evidence type="ECO:0000259" key="5">
    <source>
        <dbReference type="Pfam" id="PF04438"/>
    </source>
</evidence>
<dbReference type="GO" id="GO:0006338">
    <property type="term" value="P:chromatin remodeling"/>
    <property type="evidence" value="ECO:0007669"/>
    <property type="project" value="InterPro"/>
</dbReference>
<dbReference type="GeneID" id="54301481"/>
<dbReference type="Proteomes" id="UP000799438">
    <property type="component" value="Unassembled WGS sequence"/>
</dbReference>
<proteinExistence type="predicted"/>
<dbReference type="GO" id="GO:0005634">
    <property type="term" value="C:nucleus"/>
    <property type="evidence" value="ECO:0007669"/>
    <property type="project" value="UniProtKB-ARBA"/>
</dbReference>
<dbReference type="InterPro" id="IPR039723">
    <property type="entry name" value="Vps71/ZNHIT1"/>
</dbReference>
<protein>
    <recommendedName>
        <fullName evidence="5">HIT-type domain-containing protein</fullName>
    </recommendedName>
</protein>
<evidence type="ECO:0000313" key="7">
    <source>
        <dbReference type="Proteomes" id="UP000799438"/>
    </source>
</evidence>
<keyword evidence="7" id="KW-1185">Reference proteome</keyword>
<reference evidence="6" key="1">
    <citation type="journal article" date="2020" name="Stud. Mycol.">
        <title>101 Dothideomycetes genomes: a test case for predicting lifestyles and emergence of pathogens.</title>
        <authorList>
            <person name="Haridas S."/>
            <person name="Albert R."/>
            <person name="Binder M."/>
            <person name="Bloem J."/>
            <person name="Labutti K."/>
            <person name="Salamov A."/>
            <person name="Andreopoulos B."/>
            <person name="Baker S."/>
            <person name="Barry K."/>
            <person name="Bills G."/>
            <person name="Bluhm B."/>
            <person name="Cannon C."/>
            <person name="Castanera R."/>
            <person name="Culley D."/>
            <person name="Daum C."/>
            <person name="Ezra D."/>
            <person name="Gonzalez J."/>
            <person name="Henrissat B."/>
            <person name="Kuo A."/>
            <person name="Liang C."/>
            <person name="Lipzen A."/>
            <person name="Lutzoni F."/>
            <person name="Magnuson J."/>
            <person name="Mondo S."/>
            <person name="Nolan M."/>
            <person name="Ohm R."/>
            <person name="Pangilinan J."/>
            <person name="Park H.-J."/>
            <person name="Ramirez L."/>
            <person name="Alfaro M."/>
            <person name="Sun H."/>
            <person name="Tritt A."/>
            <person name="Yoshinaga Y."/>
            <person name="Zwiers L.-H."/>
            <person name="Turgeon B."/>
            <person name="Goodwin S."/>
            <person name="Spatafora J."/>
            <person name="Crous P."/>
            <person name="Grigoriev I."/>
        </authorList>
    </citation>
    <scope>NUCLEOTIDE SEQUENCE</scope>
    <source>
        <strain evidence="6">CBS 121167</strain>
    </source>
</reference>
<evidence type="ECO:0000313" key="6">
    <source>
        <dbReference type="EMBL" id="KAF2144663.1"/>
    </source>
</evidence>
<feature type="region of interest" description="Disordered" evidence="4">
    <location>
        <begin position="152"/>
        <end position="182"/>
    </location>
</feature>
<keyword evidence="3" id="KW-0862">Zinc</keyword>
<keyword evidence="1" id="KW-0479">Metal-binding</keyword>
<dbReference type="Pfam" id="PF04438">
    <property type="entry name" value="zf-HIT"/>
    <property type="match status" value="1"/>
</dbReference>
<name>A0A6A6BMM7_9PEZI</name>
<feature type="compositionally biased region" description="Low complexity" evidence="4">
    <location>
        <begin position="213"/>
        <end position="230"/>
    </location>
</feature>
<evidence type="ECO:0000256" key="3">
    <source>
        <dbReference type="ARBA" id="ARBA00022833"/>
    </source>
</evidence>
<dbReference type="GO" id="GO:0008270">
    <property type="term" value="F:zinc ion binding"/>
    <property type="evidence" value="ECO:0007669"/>
    <property type="project" value="UniProtKB-KW"/>
</dbReference>
<dbReference type="RefSeq" id="XP_033400375.1">
    <property type="nucleotide sequence ID" value="XM_033543984.1"/>
</dbReference>
<dbReference type="PANTHER" id="PTHR13093">
    <property type="entry name" value="ZINC FINGER HIT DOMAIN CONTAINING PROTEIN 1"/>
    <property type="match status" value="1"/>
</dbReference>
<dbReference type="InterPro" id="IPR007529">
    <property type="entry name" value="Znf_HIT"/>
</dbReference>
<sequence length="370" mass="36498">MPHIELLPHTGPGAIAPAPGWAYVPDTGYDPSKAAINPTARKRTAAHAHTAAAAAAAAAVAAGSGGYSGGGGTDHLSARQQSQLAKRLAELDRDNHKDVALPTGRGSASASSGAGGVTPRERAGKKLTPAVRKILISGRTFAHWLADEEALAAQRQSSGGGASARSPPPPSSSVGSPALSGGGGGIGGTIVVAGGVSSGRVTKRGKASKRGSTAAAAAATTTATTTTTTTTTATATATAAAAAAAAAALASPSSTPNTPDTPAAPPGTSSTTTDNEPEPDTPLLARPAHLPLAPPSAHTLRTQLSLPALPYAAARAQPPATGAGPPPPRRRFCDICGYWGRVACLRCGAARVCGLECKRAHDETACLRFG</sequence>
<gene>
    <name evidence="6" type="ORF">K452DRAFT_316610</name>
</gene>
<dbReference type="AlphaFoldDB" id="A0A6A6BMM7"/>
<feature type="compositionally biased region" description="Low complexity" evidence="4">
    <location>
        <begin position="249"/>
        <end position="274"/>
    </location>
</feature>
<dbReference type="CDD" id="cd21437">
    <property type="entry name" value="zf-HIT_ZNHIT1_like"/>
    <property type="match status" value="1"/>
</dbReference>
<dbReference type="EMBL" id="ML995479">
    <property type="protein sequence ID" value="KAF2144663.1"/>
    <property type="molecule type" value="Genomic_DNA"/>
</dbReference>